<keyword evidence="1" id="KW-0812">Transmembrane</keyword>
<keyword evidence="1" id="KW-0472">Membrane</keyword>
<gene>
    <name evidence="2" type="ORF">NXS10_07015</name>
</gene>
<comment type="caution">
    <text evidence="2">The sequence shown here is derived from an EMBL/GenBank/DDBJ whole genome shotgun (WGS) entry which is preliminary data.</text>
</comment>
<sequence>MKRVFIVLSTLIVSLFLTEMILVNSSIVHFISYPSATVVGSNIAGKKVANRKELTSALTKLADNKESVIARRIVEPNQKGKTDFTYQFYGKGKRPRKLTVANAKSASESDLVNSYLIIGGRLSSKELAQKFMSLGYSAVADTKTPLLMILASVALNQVSLITVLIFVITFFSIAVTTKIKDMRSVSVRLISGESSYRIFKRLCYQDGLTLLTSALLSIGIGCSILLGFGELYSTQALLVLVGTLFYILILMSMSILLAGVYILAVKEVHLCDLLKGKLPLKNVFFLLIVCQIATIVTVGWAIQEGKAAYDNHLVLKKGENDWTRHKSEVQPRLNFGAGLETQEKMQESDKKWYQMSEEAVASHQAIAVDFTSANSVESRNFQSLLLDNHPILYVTPDYFKKGNVHLSKETKDYITHFSTGEYALVFPKSLKGQEAAYQKKASQLLDDLSHETEDITSPKVFDLKEPRVDYIKDRDCFLYNAFLRATQKQLVISPVFVVVTPKSTGTTPNSYQYWAGVAVNSMHFNSYDKLVKLLKNKDLYSSVSYITNDRLQFLQQVHDEDVRLLTMIVGVFLSVGTSILLFDVMNLVYFEQFRRDIFIKRLAGMRFLELHKTYILIQFASLVIAIGPVFYLTRLVGIVSFVGLIFLGNLLATLGYQASRENAKSVSILKGK</sequence>
<evidence type="ECO:0000313" key="2">
    <source>
        <dbReference type="EMBL" id="MCS4488704.1"/>
    </source>
</evidence>
<evidence type="ECO:0000256" key="1">
    <source>
        <dbReference type="SAM" id="Phobius"/>
    </source>
</evidence>
<feature type="transmembrane region" description="Helical" evidence="1">
    <location>
        <begin position="146"/>
        <end position="175"/>
    </location>
</feature>
<reference evidence="2 3" key="1">
    <citation type="journal article" date="2023" name="Int. J. Syst. Evol. Microbiol.">
        <title>Streptococcus sciuri sp. nov., Staphylococcus marylandisciuri sp. nov. and Staphylococcus americanisciuri sp. nov., isolated from faeces of eastern grey squirrel (Sciurus carolinensis).</title>
        <authorList>
            <person name="Volokhov D.V."/>
            <person name="Zagorodnyaya T.A."/>
            <person name="Furtak V.A."/>
            <person name="Nattanmai G."/>
            <person name="Randall L."/>
            <person name="Jose S."/>
            <person name="Gao Y."/>
            <person name="Eisenberg T."/>
            <person name="Delmonte P."/>
            <person name="Blom J."/>
            <person name="Mitchell K.K."/>
        </authorList>
    </citation>
    <scope>NUCLEOTIDE SEQUENCE [LARGE SCALE GENOMIC DNA]</scope>
    <source>
        <strain evidence="2 3">SQ9-PEA</strain>
    </source>
</reference>
<dbReference type="Pfam" id="PF07242">
    <property type="entry name" value="DUF1430"/>
    <property type="match status" value="1"/>
</dbReference>
<feature type="transmembrane region" description="Helical" evidence="1">
    <location>
        <begin position="611"/>
        <end position="632"/>
    </location>
</feature>
<protein>
    <submittedName>
        <fullName evidence="2">DUF1430 domain-containing protein</fullName>
    </submittedName>
</protein>
<dbReference type="NCBIfam" id="TIGR01654">
    <property type="entry name" value="bact_immun_7tm"/>
    <property type="match status" value="1"/>
</dbReference>
<keyword evidence="1" id="KW-1133">Transmembrane helix</keyword>
<feature type="transmembrane region" description="Helical" evidence="1">
    <location>
        <begin position="564"/>
        <end position="590"/>
    </location>
</feature>
<dbReference type="Proteomes" id="UP001206548">
    <property type="component" value="Unassembled WGS sequence"/>
</dbReference>
<dbReference type="RefSeq" id="WP_259139093.1">
    <property type="nucleotide sequence ID" value="NZ_JANUXX010000008.1"/>
</dbReference>
<dbReference type="EMBL" id="JANUXX010000008">
    <property type="protein sequence ID" value="MCS4488704.1"/>
    <property type="molecule type" value="Genomic_DNA"/>
</dbReference>
<organism evidence="2 3">
    <name type="scientific">Streptococcus sciuri</name>
    <dbReference type="NCBI Taxonomy" id="2973939"/>
    <lineage>
        <taxon>Bacteria</taxon>
        <taxon>Bacillati</taxon>
        <taxon>Bacillota</taxon>
        <taxon>Bacilli</taxon>
        <taxon>Lactobacillales</taxon>
        <taxon>Streptococcaceae</taxon>
        <taxon>Streptococcus</taxon>
    </lineage>
</organism>
<dbReference type="InterPro" id="IPR006541">
    <property type="entry name" value="Bacteriocin_ass"/>
</dbReference>
<keyword evidence="3" id="KW-1185">Reference proteome</keyword>
<feature type="transmembrane region" description="Helical" evidence="1">
    <location>
        <begin position="207"/>
        <end position="229"/>
    </location>
</feature>
<feature type="transmembrane region" description="Helical" evidence="1">
    <location>
        <begin position="638"/>
        <end position="656"/>
    </location>
</feature>
<proteinExistence type="predicted"/>
<evidence type="ECO:0000313" key="3">
    <source>
        <dbReference type="Proteomes" id="UP001206548"/>
    </source>
</evidence>
<name>A0ABT2F8G1_9STRE</name>
<feature type="transmembrane region" description="Helical" evidence="1">
    <location>
        <begin position="235"/>
        <end position="263"/>
    </location>
</feature>
<accession>A0ABT2F8G1</accession>
<feature type="transmembrane region" description="Helical" evidence="1">
    <location>
        <begin position="283"/>
        <end position="302"/>
    </location>
</feature>